<evidence type="ECO:0000313" key="1">
    <source>
        <dbReference type="EMBL" id="AGS07042.1"/>
    </source>
</evidence>
<gene>
    <name evidence="1" type="ORF">SSDC_01790</name>
</gene>
<keyword evidence="2" id="KW-1185">Reference proteome</keyword>
<protein>
    <submittedName>
        <fullName evidence="1">Uncharacterized protein</fullName>
    </submittedName>
</protein>
<organism evidence="1 2">
    <name type="scientific">Candidatus Profftella armatura</name>
    <dbReference type="NCBI Taxonomy" id="669502"/>
    <lineage>
        <taxon>Bacteria</taxon>
        <taxon>Pseudomonadati</taxon>
        <taxon>Pseudomonadota</taxon>
        <taxon>Betaproteobacteria</taxon>
        <taxon>Candidatus Profftella</taxon>
    </lineage>
</organism>
<evidence type="ECO:0000313" key="2">
    <source>
        <dbReference type="Proteomes" id="UP000015216"/>
    </source>
</evidence>
<dbReference type="AlphaFoldDB" id="S5R1E3"/>
<dbReference type="EMBL" id="CP003468">
    <property type="protein sequence ID" value="AGS07042.1"/>
    <property type="molecule type" value="Genomic_DNA"/>
</dbReference>
<dbReference type="HOGENOM" id="CLU_3197470_0_0_4"/>
<name>S5R1E3_9PROT</name>
<reference evidence="1 2" key="1">
    <citation type="journal article" date="2013" name="Curr. Biol.">
        <title>Defensive bacteriome symbiont with a drastically reduced genome.</title>
        <authorList>
            <person name="Nakabachi A."/>
            <person name="Ueoka R."/>
            <person name="Oshima K."/>
            <person name="Teta R."/>
            <person name="Mangoni A."/>
            <person name="Gurgui M."/>
            <person name="Oldham N.J."/>
            <person name="van Echten-Deckert G."/>
            <person name="Okamura K."/>
            <person name="Yamamoto K."/>
            <person name="Inoue H."/>
            <person name="Ohkuma M."/>
            <person name="Hongoh Y."/>
            <person name="Miyagishima S.Y."/>
            <person name="Hattori M."/>
            <person name="Piel J."/>
            <person name="Fukatsu T."/>
        </authorList>
    </citation>
    <scope>NUCLEOTIDE SEQUENCE [LARGE SCALE GENOMIC DNA]</scope>
    <source>
        <strain evidence="1 2">DC</strain>
    </source>
</reference>
<accession>S5R1E3</accession>
<dbReference type="Proteomes" id="UP000015216">
    <property type="component" value="Chromosome"/>
</dbReference>
<sequence length="45" mass="5484">MIIKNPLNIYLFYSMIKNYYIENISNLNYLKNINKLIIFTNLLKI</sequence>
<dbReference type="KEGG" id="ssdc:SSDC_01790"/>
<proteinExistence type="predicted"/>